<proteinExistence type="predicted"/>
<evidence type="ECO:0000313" key="2">
    <source>
        <dbReference type="Proteomes" id="UP000805193"/>
    </source>
</evidence>
<gene>
    <name evidence="1" type="ORF">HPB47_000819</name>
</gene>
<sequence length="312" mass="34303">MTGNDRVEETIWEYKALILDRDKKSKGPNTWVSSANSFVRVDDGGPAALHEVCEFGNRSSHDVAFRVTKTSGLEFIPDHGVLKPNEKVPLKFSLHQGQKCPDYAEIEILAIRVNEANSRKIEDKWRLVPSNKVSRVRHTVEFKTLKGGSNSSKQASPGPAVPPPAKSPPGMNAVKTEPSVPGEPTALRNFPSNVTAKRPPSRDSQTDRTHNLSEAPSCETFFMSSGLQHFVRAGAERQGRGVEVGHVLRSIPADDVMVSATNTSMRALNVTVLLLALAVLYLSLQVRSLWSRVNGMGDNACEGRFCVWFLCR</sequence>
<reference evidence="1 2" key="1">
    <citation type="journal article" date="2020" name="Cell">
        <title>Large-Scale Comparative Analyses of Tick Genomes Elucidate Their Genetic Diversity and Vector Capacities.</title>
        <authorList>
            <consortium name="Tick Genome and Microbiome Consortium (TIGMIC)"/>
            <person name="Jia N."/>
            <person name="Wang J."/>
            <person name="Shi W."/>
            <person name="Du L."/>
            <person name="Sun Y."/>
            <person name="Zhan W."/>
            <person name="Jiang J.F."/>
            <person name="Wang Q."/>
            <person name="Zhang B."/>
            <person name="Ji P."/>
            <person name="Bell-Sakyi L."/>
            <person name="Cui X.M."/>
            <person name="Yuan T.T."/>
            <person name="Jiang B.G."/>
            <person name="Yang W.F."/>
            <person name="Lam T.T."/>
            <person name="Chang Q.C."/>
            <person name="Ding S.J."/>
            <person name="Wang X.J."/>
            <person name="Zhu J.G."/>
            <person name="Ruan X.D."/>
            <person name="Zhao L."/>
            <person name="Wei J.T."/>
            <person name="Ye R.Z."/>
            <person name="Que T.C."/>
            <person name="Du C.H."/>
            <person name="Zhou Y.H."/>
            <person name="Cheng J.X."/>
            <person name="Dai P.F."/>
            <person name="Guo W.B."/>
            <person name="Han X.H."/>
            <person name="Huang E.J."/>
            <person name="Li L.F."/>
            <person name="Wei W."/>
            <person name="Gao Y.C."/>
            <person name="Liu J.Z."/>
            <person name="Shao H.Z."/>
            <person name="Wang X."/>
            <person name="Wang C.C."/>
            <person name="Yang T.C."/>
            <person name="Huo Q.B."/>
            <person name="Li W."/>
            <person name="Chen H.Y."/>
            <person name="Chen S.E."/>
            <person name="Zhou L.G."/>
            <person name="Ni X.B."/>
            <person name="Tian J.H."/>
            <person name="Sheng Y."/>
            <person name="Liu T."/>
            <person name="Pan Y.S."/>
            <person name="Xia L.Y."/>
            <person name="Li J."/>
            <person name="Zhao F."/>
            <person name="Cao W.C."/>
        </authorList>
    </citation>
    <scope>NUCLEOTIDE SEQUENCE [LARGE SCALE GENOMIC DNA]</scope>
    <source>
        <strain evidence="1">Iper-2018</strain>
    </source>
</reference>
<accession>A0AC60PR19</accession>
<protein>
    <submittedName>
        <fullName evidence="1">Uncharacterized protein</fullName>
    </submittedName>
</protein>
<keyword evidence="2" id="KW-1185">Reference proteome</keyword>
<name>A0AC60PR19_IXOPE</name>
<evidence type="ECO:0000313" key="1">
    <source>
        <dbReference type="EMBL" id="KAG0423411.1"/>
    </source>
</evidence>
<organism evidence="1 2">
    <name type="scientific">Ixodes persulcatus</name>
    <name type="common">Taiga tick</name>
    <dbReference type="NCBI Taxonomy" id="34615"/>
    <lineage>
        <taxon>Eukaryota</taxon>
        <taxon>Metazoa</taxon>
        <taxon>Ecdysozoa</taxon>
        <taxon>Arthropoda</taxon>
        <taxon>Chelicerata</taxon>
        <taxon>Arachnida</taxon>
        <taxon>Acari</taxon>
        <taxon>Parasitiformes</taxon>
        <taxon>Ixodida</taxon>
        <taxon>Ixodoidea</taxon>
        <taxon>Ixodidae</taxon>
        <taxon>Ixodinae</taxon>
        <taxon>Ixodes</taxon>
    </lineage>
</organism>
<comment type="caution">
    <text evidence="1">The sequence shown here is derived from an EMBL/GenBank/DDBJ whole genome shotgun (WGS) entry which is preliminary data.</text>
</comment>
<dbReference type="EMBL" id="JABSTQ010010104">
    <property type="protein sequence ID" value="KAG0423411.1"/>
    <property type="molecule type" value="Genomic_DNA"/>
</dbReference>
<dbReference type="Proteomes" id="UP000805193">
    <property type="component" value="Unassembled WGS sequence"/>
</dbReference>